<dbReference type="Proteomes" id="UP000719917">
    <property type="component" value="Unassembled WGS sequence"/>
</dbReference>
<evidence type="ECO:0008006" key="3">
    <source>
        <dbReference type="Google" id="ProtNLM"/>
    </source>
</evidence>
<gene>
    <name evidence="1" type="ORF">GTU77_05570</name>
</gene>
<dbReference type="EMBL" id="JAAAMQ010000010">
    <property type="protein sequence ID" value="NBA11683.1"/>
    <property type="molecule type" value="Genomic_DNA"/>
</dbReference>
<dbReference type="RefSeq" id="WP_161690912.1">
    <property type="nucleotide sequence ID" value="NZ_JAAAMQ010000010.1"/>
</dbReference>
<proteinExistence type="predicted"/>
<accession>A0AAJ3DBS1</accession>
<dbReference type="InterPro" id="IPR011664">
    <property type="entry name" value="Abi_system_AbiD/AbiF-like"/>
</dbReference>
<dbReference type="AlphaFoldDB" id="A0AAJ3DBS1"/>
<evidence type="ECO:0000313" key="1">
    <source>
        <dbReference type="EMBL" id="NBA11683.1"/>
    </source>
</evidence>
<evidence type="ECO:0000313" key="2">
    <source>
        <dbReference type="Proteomes" id="UP000719917"/>
    </source>
</evidence>
<organism evidence="1 2">
    <name type="scientific">Weissella confusa</name>
    <name type="common">Lactobacillus confusus</name>
    <dbReference type="NCBI Taxonomy" id="1583"/>
    <lineage>
        <taxon>Bacteria</taxon>
        <taxon>Bacillati</taxon>
        <taxon>Bacillota</taxon>
        <taxon>Bacilli</taxon>
        <taxon>Lactobacillales</taxon>
        <taxon>Lactobacillaceae</taxon>
        <taxon>Weissella</taxon>
    </lineage>
</organism>
<reference evidence="1" key="1">
    <citation type="submission" date="2020-01" db="EMBL/GenBank/DDBJ databases">
        <title>First Reported Case and Whole Genome of Weissella confusa in an Equid.</title>
        <authorList>
            <person name="Little S.V."/>
            <person name="Lawhon S.D."/>
        </authorList>
    </citation>
    <scope>NUCLEOTIDE SEQUENCE</scope>
    <source>
        <strain evidence="1">718955</strain>
    </source>
</reference>
<protein>
    <recommendedName>
        <fullName evidence="3">Abi family protein</fullName>
    </recommendedName>
</protein>
<dbReference type="Pfam" id="PF07751">
    <property type="entry name" value="Abi_2"/>
    <property type="match status" value="1"/>
</dbReference>
<comment type="caution">
    <text evidence="1">The sequence shown here is derived from an EMBL/GenBank/DDBJ whole genome shotgun (WGS) entry which is preliminary data.</text>
</comment>
<sequence length="330" mass="38304">MATKEFKSLSEQLDILKSRNLTIMDDVSTMERLSSHGYYEIINGYKTTFLIDPENEIFKSGTTFDDIFALYFFDSKIRIAVLEAIEFTENFLRQKLAYTLAEQHSEIFDDYVNKNVFNAGKQLPSWKQRPKKGIFSERDLLFDGFTKIANLNYDPYNHYKNNHGNTPPWILVKGMTFGQLRMAISLLNSRDKQLLIHRIYSEKDQAAMPFDEMAVLFNETLEVLNKFRNRAAHGGRMYNYYPNVGFTYNQHLHSLAKISKTMLSKNKIHSAGLSLLRWALSMWQSGYSVMMLMNGINSALSGYATKWETQIPLVLAEMEFPPDYDGYKQK</sequence>
<name>A0AAJ3DBS1_WEICO</name>